<comment type="caution">
    <text evidence="1">The sequence shown here is derived from an EMBL/GenBank/DDBJ whole genome shotgun (WGS) entry which is preliminary data.</text>
</comment>
<name>A0A840ABH7_9PROT</name>
<proteinExistence type="predicted"/>
<reference evidence="1 2" key="1">
    <citation type="submission" date="2020-08" db="EMBL/GenBank/DDBJ databases">
        <title>Genomic Encyclopedia of Type Strains, Phase IV (KMG-IV): sequencing the most valuable type-strain genomes for metagenomic binning, comparative biology and taxonomic classification.</title>
        <authorList>
            <person name="Goeker M."/>
        </authorList>
    </citation>
    <scope>NUCLEOTIDE SEQUENCE [LARGE SCALE GENOMIC DNA]</scope>
    <source>
        <strain evidence="1 2">DSM 19979</strain>
    </source>
</reference>
<sequence>MSNGTRHHTHRLATSRLAWAGAGLLLLLAGCEAPRQAGQAPAPTAVRAGPATAEALAAALPASADSFTRGATVPVRQPMEGLEVNYATSNRRGAAFVQVVRPAQGDAPAAAAGEYTRWLDEVSTGARPGRRLNVVQEFTEPAGPGLRCAALEGSYGRQPVQSTFCVGTAGGHVLRLRVTMMRDAAPVADARAFLLQVARSLPAR</sequence>
<evidence type="ECO:0000313" key="2">
    <source>
        <dbReference type="Proteomes" id="UP000553193"/>
    </source>
</evidence>
<evidence type="ECO:0008006" key="3">
    <source>
        <dbReference type="Google" id="ProtNLM"/>
    </source>
</evidence>
<dbReference type="RefSeq" id="WP_184383498.1">
    <property type="nucleotide sequence ID" value="NZ_JACIDJ010000002.1"/>
</dbReference>
<gene>
    <name evidence="1" type="ORF">GGQ83_001874</name>
</gene>
<dbReference type="EMBL" id="JACIDJ010000002">
    <property type="protein sequence ID" value="MBB3898437.1"/>
    <property type="molecule type" value="Genomic_DNA"/>
</dbReference>
<protein>
    <recommendedName>
        <fullName evidence="3">Lipoprotein</fullName>
    </recommendedName>
</protein>
<organism evidence="1 2">
    <name type="scientific">Roseococcus suduntuyensis</name>
    <dbReference type="NCBI Taxonomy" id="455361"/>
    <lineage>
        <taxon>Bacteria</taxon>
        <taxon>Pseudomonadati</taxon>
        <taxon>Pseudomonadota</taxon>
        <taxon>Alphaproteobacteria</taxon>
        <taxon>Acetobacterales</taxon>
        <taxon>Roseomonadaceae</taxon>
        <taxon>Roseococcus</taxon>
    </lineage>
</organism>
<accession>A0A840ABH7</accession>
<dbReference type="AlphaFoldDB" id="A0A840ABH7"/>
<evidence type="ECO:0000313" key="1">
    <source>
        <dbReference type="EMBL" id="MBB3898437.1"/>
    </source>
</evidence>
<dbReference type="Proteomes" id="UP000553193">
    <property type="component" value="Unassembled WGS sequence"/>
</dbReference>
<dbReference type="PROSITE" id="PS51257">
    <property type="entry name" value="PROKAR_LIPOPROTEIN"/>
    <property type="match status" value="1"/>
</dbReference>
<keyword evidence="2" id="KW-1185">Reference proteome</keyword>